<dbReference type="GeneID" id="30993124"/>
<dbReference type="Pfam" id="PF10373">
    <property type="entry name" value="EST1_DNA_bind"/>
    <property type="match status" value="1"/>
</dbReference>
<dbReference type="AlphaFoldDB" id="A0A1E4RLX9"/>
<organism evidence="3 4">
    <name type="scientific">Hyphopichia burtonii NRRL Y-1933</name>
    <dbReference type="NCBI Taxonomy" id="984485"/>
    <lineage>
        <taxon>Eukaryota</taxon>
        <taxon>Fungi</taxon>
        <taxon>Dikarya</taxon>
        <taxon>Ascomycota</taxon>
        <taxon>Saccharomycotina</taxon>
        <taxon>Pichiomycetes</taxon>
        <taxon>Debaryomycetaceae</taxon>
        <taxon>Hyphopichia</taxon>
    </lineage>
</organism>
<feature type="domain" description="DNA/RNA-binding" evidence="1">
    <location>
        <begin position="257"/>
        <end position="518"/>
    </location>
</feature>
<dbReference type="InterPro" id="IPR019458">
    <property type="entry name" value="Est1-like_N"/>
</dbReference>
<dbReference type="InterPro" id="IPR011990">
    <property type="entry name" value="TPR-like_helical_dom_sf"/>
</dbReference>
<dbReference type="InterPro" id="IPR018834">
    <property type="entry name" value="DNA/RNA-bd_Est1-type"/>
</dbReference>
<dbReference type="GO" id="GO:0000184">
    <property type="term" value="P:nuclear-transcribed mRNA catabolic process, nonsense-mediated decay"/>
    <property type="evidence" value="ECO:0007669"/>
    <property type="project" value="TreeGrafter"/>
</dbReference>
<evidence type="ECO:0008006" key="5">
    <source>
        <dbReference type="Google" id="ProtNLM"/>
    </source>
</evidence>
<evidence type="ECO:0000313" key="3">
    <source>
        <dbReference type="EMBL" id="ODV68274.1"/>
    </source>
</evidence>
<feature type="domain" description="Telomerase activating protein Est1-like N-terminal" evidence="2">
    <location>
        <begin position="89"/>
        <end position="222"/>
    </location>
</feature>
<dbReference type="InterPro" id="IPR045153">
    <property type="entry name" value="Est1/Ebs1-like"/>
</dbReference>
<sequence length="542" mass="64658">MLLNGTLGVLPDSIVKEIETHKQTLTNILSSKFADQSYILGLDRNVDAKFYHWILDDLNKYYDQIEGNQYEYIPRNQQELIKFNTILYFDKIWNDFHYPIIKFYQYQHASLFNEILQDFNQYISNNDKKNHKFKVKPVEMRKIYDSLNKFLKEVHNFYTNLLKKFTQFENPLISNQFLSNFDIPQNEIRKTSNLDLQENLSILIHRCLLNLGNLSRHRSFIEMSYVTPCLSNSNFWKFRNLNSDSKSSLVKPLFEKALKYYHACIHILPSFNEPYNHIGMIYNLIDDKYQAVYWFLRSNFTGSNEFKVATNNLLAILKKKTWLTDQLLKFYNDSSKSKKNIKRLNYLFICLICYYFLPDLYHNGPNIVKNFKYIKVENDFFNQNFVASIMPVNDIDFHLQQLIILSCFQKLIDNNSDEDVKFKFNKFVFRYIDNLLNFLTNIPLKKFKSKILILSRYILNWIKENKLMLRILQFKHSTLEGLANLFNSLLDSIDVSQPIRYYLFDEDVLVKGLSIIKFNFKDFKDQHLADTKDSNILNGDYS</sequence>
<dbReference type="OrthoDB" id="69928at2759"/>
<dbReference type="Gene3D" id="1.25.40.10">
    <property type="entry name" value="Tetratricopeptide repeat domain"/>
    <property type="match status" value="1"/>
</dbReference>
<dbReference type="Pfam" id="PF10374">
    <property type="entry name" value="EST1"/>
    <property type="match status" value="1"/>
</dbReference>
<dbReference type="GO" id="GO:0042162">
    <property type="term" value="F:telomeric DNA binding"/>
    <property type="evidence" value="ECO:0007669"/>
    <property type="project" value="TreeGrafter"/>
</dbReference>
<dbReference type="GO" id="GO:0070034">
    <property type="term" value="F:telomerase RNA binding"/>
    <property type="evidence" value="ECO:0007669"/>
    <property type="project" value="TreeGrafter"/>
</dbReference>
<dbReference type="SUPFAM" id="SSF48452">
    <property type="entry name" value="TPR-like"/>
    <property type="match status" value="1"/>
</dbReference>
<dbReference type="STRING" id="984485.A0A1E4RLX9"/>
<gene>
    <name evidence="3" type="ORF">HYPBUDRAFT_107682</name>
</gene>
<dbReference type="PANTHER" id="PTHR15696:SF0">
    <property type="entry name" value="TELOMERASE-BINDING PROTEIN EST1A"/>
    <property type="match status" value="1"/>
</dbReference>
<proteinExistence type="predicted"/>
<accession>A0A1E4RLX9</accession>
<evidence type="ECO:0000259" key="2">
    <source>
        <dbReference type="Pfam" id="PF10374"/>
    </source>
</evidence>
<dbReference type="EMBL" id="KV454540">
    <property type="protein sequence ID" value="ODV68274.1"/>
    <property type="molecule type" value="Genomic_DNA"/>
</dbReference>
<keyword evidence="4" id="KW-1185">Reference proteome</keyword>
<evidence type="ECO:0000259" key="1">
    <source>
        <dbReference type="Pfam" id="PF10373"/>
    </source>
</evidence>
<dbReference type="GO" id="GO:0005697">
    <property type="term" value="C:telomerase holoenzyme complex"/>
    <property type="evidence" value="ECO:0007669"/>
    <property type="project" value="TreeGrafter"/>
</dbReference>
<dbReference type="Proteomes" id="UP000095085">
    <property type="component" value="Unassembled WGS sequence"/>
</dbReference>
<dbReference type="PANTHER" id="PTHR15696">
    <property type="entry name" value="SMG-7 SUPPRESSOR WITH MORPHOLOGICAL EFFECT ON GENITALIA PROTEIN 7"/>
    <property type="match status" value="1"/>
</dbReference>
<name>A0A1E4RLX9_9ASCO</name>
<protein>
    <recommendedName>
        <fullName evidence="5">DNA/RNA-binding domain-containing protein</fullName>
    </recommendedName>
</protein>
<reference evidence="4" key="1">
    <citation type="submission" date="2016-05" db="EMBL/GenBank/DDBJ databases">
        <title>Comparative genomics of biotechnologically important yeasts.</title>
        <authorList>
            <consortium name="DOE Joint Genome Institute"/>
            <person name="Riley R."/>
            <person name="Haridas S."/>
            <person name="Wolfe K.H."/>
            <person name="Lopes M.R."/>
            <person name="Hittinger C.T."/>
            <person name="Goker M."/>
            <person name="Salamov A."/>
            <person name="Wisecaver J."/>
            <person name="Long T.M."/>
            <person name="Aerts A.L."/>
            <person name="Barry K."/>
            <person name="Choi C."/>
            <person name="Clum A."/>
            <person name="Coughlan A.Y."/>
            <person name="Deshpande S."/>
            <person name="Douglass A.P."/>
            <person name="Hanson S.J."/>
            <person name="Klenk H.-P."/>
            <person name="Labutti K."/>
            <person name="Lapidus A."/>
            <person name="Lindquist E."/>
            <person name="Lipzen A."/>
            <person name="Meier-Kolthoff J.P."/>
            <person name="Ohm R.A."/>
            <person name="Otillar R.P."/>
            <person name="Pangilinan J."/>
            <person name="Peng Y."/>
            <person name="Rokas A."/>
            <person name="Rosa C.A."/>
            <person name="Scheuner C."/>
            <person name="Sibirny A.A."/>
            <person name="Slot J.C."/>
            <person name="Stielow J.B."/>
            <person name="Sun H."/>
            <person name="Kurtzman C.P."/>
            <person name="Blackwell M."/>
            <person name="Grigoriev I.V."/>
            <person name="Jeffries T.W."/>
        </authorList>
    </citation>
    <scope>NUCLEOTIDE SEQUENCE [LARGE SCALE GENOMIC DNA]</scope>
    <source>
        <strain evidence="4">NRRL Y-1933</strain>
    </source>
</reference>
<feature type="non-terminal residue" evidence="3">
    <location>
        <position position="542"/>
    </location>
</feature>
<dbReference type="RefSeq" id="XP_020077341.1">
    <property type="nucleotide sequence ID" value="XM_020218574.1"/>
</dbReference>
<evidence type="ECO:0000313" key="4">
    <source>
        <dbReference type="Proteomes" id="UP000095085"/>
    </source>
</evidence>